<accession>A0A4U8VYG5</accession>
<dbReference type="Pfam" id="PF01656">
    <property type="entry name" value="CbiA"/>
    <property type="match status" value="1"/>
</dbReference>
<dbReference type="RefSeq" id="WP_130917245.1">
    <property type="nucleotide sequence ID" value="NZ_LR215973.1"/>
</dbReference>
<dbReference type="Gene3D" id="3.40.50.880">
    <property type="match status" value="1"/>
</dbReference>
<reference evidence="8 9" key="1">
    <citation type="submission" date="2019-02" db="EMBL/GenBank/DDBJ databases">
        <authorList>
            <consortium name="Pathogen Informatics"/>
        </authorList>
    </citation>
    <scope>NUCLEOTIDE SEQUENCE [LARGE SCALE GENOMIC DNA]</scope>
    <source>
        <strain evidence="8 9">3012STDY6756504</strain>
    </source>
</reference>
<dbReference type="NCBIfam" id="TIGR00313">
    <property type="entry name" value="cobQ"/>
    <property type="match status" value="1"/>
</dbReference>
<dbReference type="UniPathway" id="UPA00148"/>
<sequence length="554" mass="58180">MNGALLVAGTTSDAGKSVLVAGICRMLARRGVRVAPFKAQNMSNNSVVTLDGGEIGRAQALQARACGLEPSVRFNPVLLKPGSDRRSQLVVRGQAVDTVGAGDYFRHRQWLRGIVADELAALRAEFDVVICEGAGSPAEINLRATDLANMGLARAAELPVVVVGDIDRGGVLAHLFGTLAILEPHDQQLISGFVINKFRGDGELLRPGLDQLTALTGRPTLGVLPYSDELWIDAEDSLGTVADAPVGRPRPPIGGEWLTVAAIRLPRISNSTDVEALACEPGVAVRWVTEPSRLTGADLVVLPGSKATVDDLHWLRRTGLAAALRDRAAAGGPILGICGGYQMLGTRIVDEVESKAGTVEGLGLLDLEIEFGESKMLRRVVGASVPGGIAMHGYEIHHGQVRHNSEHHWLRLLPEPGGGRLPGGPDAPGEAWTPEAGAASGGSEVAGGDGLRSGAPEGSVRDAVWGTHVHGLMESDPLRRAWLTEVAARAGRTGFRVAPDTSVAAVRLAQLDLLADLVEDHLDLAALERLIERGAPADLPTVTATRIDAAGIVR</sequence>
<dbReference type="PANTHER" id="PTHR21343:SF1">
    <property type="entry name" value="COBYRIC ACID SYNTHASE"/>
    <property type="match status" value="1"/>
</dbReference>
<dbReference type="InterPro" id="IPR002586">
    <property type="entry name" value="CobQ/CobB/MinD/ParA_Nub-bd_dom"/>
</dbReference>
<dbReference type="InterPro" id="IPR033949">
    <property type="entry name" value="CobQ_GATase1"/>
</dbReference>
<dbReference type="GO" id="GO:0015420">
    <property type="term" value="F:ABC-type vitamin B12 transporter activity"/>
    <property type="evidence" value="ECO:0007669"/>
    <property type="project" value="UniProtKB-UniRule"/>
</dbReference>
<dbReference type="Proteomes" id="UP000290439">
    <property type="component" value="Chromosome"/>
</dbReference>
<dbReference type="InterPro" id="IPR027417">
    <property type="entry name" value="P-loop_NTPase"/>
</dbReference>
<dbReference type="InterPro" id="IPR011698">
    <property type="entry name" value="GATase_3"/>
</dbReference>
<gene>
    <name evidence="4 8" type="primary">cobQ</name>
    <name evidence="8" type="ORF">NCTC10797_02502</name>
</gene>
<dbReference type="SUPFAM" id="SSF52317">
    <property type="entry name" value="Class I glutamine amidotransferase-like"/>
    <property type="match status" value="1"/>
</dbReference>
<evidence type="ECO:0000256" key="2">
    <source>
        <dbReference type="ARBA" id="ARBA00022573"/>
    </source>
</evidence>
<feature type="active site" description="Nucleophile" evidence="4">
    <location>
        <position position="338"/>
    </location>
</feature>
<evidence type="ECO:0000256" key="5">
    <source>
        <dbReference type="SAM" id="MobiDB-lite"/>
    </source>
</evidence>
<dbReference type="SUPFAM" id="SSF52540">
    <property type="entry name" value="P-loop containing nucleoside triphosphate hydrolases"/>
    <property type="match status" value="1"/>
</dbReference>
<keyword evidence="2 4" id="KW-0169">Cobalamin biosynthesis</keyword>
<feature type="region of interest" description="Disordered" evidence="5">
    <location>
        <begin position="414"/>
        <end position="459"/>
    </location>
</feature>
<dbReference type="InterPro" id="IPR004459">
    <property type="entry name" value="CobQ_synth"/>
</dbReference>
<comment type="pathway">
    <text evidence="1 4">Cofactor biosynthesis; adenosylcobalamin biosynthesis.</text>
</comment>
<evidence type="ECO:0000256" key="4">
    <source>
        <dbReference type="HAMAP-Rule" id="MF_00028"/>
    </source>
</evidence>
<dbReference type="GO" id="GO:0003824">
    <property type="term" value="F:catalytic activity"/>
    <property type="evidence" value="ECO:0007669"/>
    <property type="project" value="InterPro"/>
</dbReference>
<dbReference type="Gene3D" id="3.40.50.300">
    <property type="entry name" value="P-loop containing nucleotide triphosphate hydrolases"/>
    <property type="match status" value="1"/>
</dbReference>
<evidence type="ECO:0000259" key="7">
    <source>
        <dbReference type="Pfam" id="PF07685"/>
    </source>
</evidence>
<name>A0A4U8VYG5_9NOCA</name>
<feature type="domain" description="CobB/CobQ-like glutamine amidotransferase" evidence="7">
    <location>
        <begin position="259"/>
        <end position="408"/>
    </location>
</feature>
<dbReference type="InterPro" id="IPR029062">
    <property type="entry name" value="Class_I_gatase-like"/>
</dbReference>
<dbReference type="HAMAP" id="MF_00028">
    <property type="entry name" value="CobQ"/>
    <property type="match status" value="1"/>
</dbReference>
<dbReference type="NCBIfam" id="NF001989">
    <property type="entry name" value="PRK00784.1"/>
    <property type="match status" value="1"/>
</dbReference>
<evidence type="ECO:0000256" key="1">
    <source>
        <dbReference type="ARBA" id="ARBA00004953"/>
    </source>
</evidence>
<dbReference type="InterPro" id="IPR047045">
    <property type="entry name" value="CobQ_N"/>
</dbReference>
<protein>
    <recommendedName>
        <fullName evidence="4">Cobyric acid synthase</fullName>
    </recommendedName>
</protein>
<dbReference type="GO" id="GO:0009236">
    <property type="term" value="P:cobalamin biosynthetic process"/>
    <property type="evidence" value="ECO:0007669"/>
    <property type="project" value="UniProtKB-UniRule"/>
</dbReference>
<evidence type="ECO:0000313" key="8">
    <source>
        <dbReference type="EMBL" id="VFA98726.1"/>
    </source>
</evidence>
<dbReference type="PROSITE" id="PS51274">
    <property type="entry name" value="GATASE_COBBQ"/>
    <property type="match status" value="1"/>
</dbReference>
<dbReference type="PANTHER" id="PTHR21343">
    <property type="entry name" value="DETHIOBIOTIN SYNTHETASE"/>
    <property type="match status" value="1"/>
</dbReference>
<organism evidence="8 9">
    <name type="scientific">Nocardia cyriacigeorgica</name>
    <dbReference type="NCBI Taxonomy" id="135487"/>
    <lineage>
        <taxon>Bacteria</taxon>
        <taxon>Bacillati</taxon>
        <taxon>Actinomycetota</taxon>
        <taxon>Actinomycetes</taxon>
        <taxon>Mycobacteriales</taxon>
        <taxon>Nocardiaceae</taxon>
        <taxon>Nocardia</taxon>
    </lineage>
</organism>
<keyword evidence="3 4" id="KW-0315">Glutamine amidotransferase</keyword>
<comment type="similarity">
    <text evidence="4">Belongs to the CobB/CobQ family. CobQ subfamily.</text>
</comment>
<evidence type="ECO:0000259" key="6">
    <source>
        <dbReference type="Pfam" id="PF01656"/>
    </source>
</evidence>
<dbReference type="EMBL" id="LR215973">
    <property type="protein sequence ID" value="VFA98726.1"/>
    <property type="molecule type" value="Genomic_DNA"/>
</dbReference>
<dbReference type="AlphaFoldDB" id="A0A4U8VYG5"/>
<dbReference type="Pfam" id="PF07685">
    <property type="entry name" value="GATase_3"/>
    <property type="match status" value="1"/>
</dbReference>
<dbReference type="CDD" id="cd05389">
    <property type="entry name" value="CobQ_N"/>
    <property type="match status" value="1"/>
</dbReference>
<evidence type="ECO:0000313" key="9">
    <source>
        <dbReference type="Proteomes" id="UP000290439"/>
    </source>
</evidence>
<proteinExistence type="inferred from homology"/>
<evidence type="ECO:0000256" key="3">
    <source>
        <dbReference type="ARBA" id="ARBA00022962"/>
    </source>
</evidence>
<feature type="domain" description="CobQ/CobB/MinD/ParA nucleotide binding" evidence="6">
    <location>
        <begin position="6"/>
        <end position="232"/>
    </location>
</feature>
<comment type="function">
    <text evidence="4">Catalyzes amidations at positions B, D, E, and G on adenosylcobyrinic A,C-diamide. NH(2) groups are provided by glutamine, and one molecule of ATP is hydrogenolyzed for each amidation.</text>
</comment>
<dbReference type="CDD" id="cd01750">
    <property type="entry name" value="GATase1_CobQ"/>
    <property type="match status" value="1"/>
</dbReference>
<feature type="active site" evidence="4">
    <location>
        <position position="470"/>
    </location>
</feature>